<dbReference type="InterPro" id="IPR011009">
    <property type="entry name" value="Kinase-like_dom_sf"/>
</dbReference>
<dbReference type="SMART" id="SM00220">
    <property type="entry name" value="S_TKc"/>
    <property type="match status" value="1"/>
</dbReference>
<sequence>MAAGIGALIIRARRREGPQEGKEVALRMRPKREIREGEGEADFMEEVQNEIRALEGARDLDGVINLHAAYHFAYITYLEMELLSAERPLSRLASRHLDSEGRSVLSETQAVEWMAPVADTYAKLLERGIDHGDLHLDNIQYDHQGQAKLIDVEQAQLYDPQHTRLLSTGPNPKGVRYFQASRSAAPHTYSPHRLFDPDKATVYAVGRMVRMLLEYGHDPATLDPLSAPFGPSPLRRNVSPTAADLINRTTAMSPSARPTMAEVLAHPWFRQGAVAPPYATPTQLPHHPSALS</sequence>
<protein>
    <recommendedName>
        <fullName evidence="1">Protein kinase domain-containing protein</fullName>
    </recommendedName>
</protein>
<dbReference type="Pfam" id="PF00069">
    <property type="entry name" value="Pkinase"/>
    <property type="match status" value="1"/>
</dbReference>
<dbReference type="Proteomes" id="UP000041254">
    <property type="component" value="Unassembled WGS sequence"/>
</dbReference>
<proteinExistence type="predicted"/>
<feature type="domain" description="Protein kinase" evidence="1">
    <location>
        <begin position="1"/>
        <end position="269"/>
    </location>
</feature>
<dbReference type="GO" id="GO:0004672">
    <property type="term" value="F:protein kinase activity"/>
    <property type="evidence" value="ECO:0007669"/>
    <property type="project" value="InterPro"/>
</dbReference>
<dbReference type="GO" id="GO:0005524">
    <property type="term" value="F:ATP binding"/>
    <property type="evidence" value="ECO:0007669"/>
    <property type="project" value="InterPro"/>
</dbReference>
<gene>
    <name evidence="2" type="ORF">Vbra_12023</name>
</gene>
<dbReference type="VEuPathDB" id="CryptoDB:Vbra_12023"/>
<dbReference type="OrthoDB" id="4062651at2759"/>
<dbReference type="STRING" id="1169540.A0A0G4EHN6"/>
<dbReference type="Gene3D" id="1.10.510.10">
    <property type="entry name" value="Transferase(Phosphotransferase) domain 1"/>
    <property type="match status" value="1"/>
</dbReference>
<dbReference type="PhylomeDB" id="A0A0G4EHN6"/>
<dbReference type="InParanoid" id="A0A0G4EHN6"/>
<dbReference type="PROSITE" id="PS50011">
    <property type="entry name" value="PROTEIN_KINASE_DOM"/>
    <property type="match status" value="1"/>
</dbReference>
<organism evidence="2 3">
    <name type="scientific">Vitrella brassicaformis (strain CCMP3155)</name>
    <dbReference type="NCBI Taxonomy" id="1169540"/>
    <lineage>
        <taxon>Eukaryota</taxon>
        <taxon>Sar</taxon>
        <taxon>Alveolata</taxon>
        <taxon>Colpodellida</taxon>
        <taxon>Vitrellaceae</taxon>
        <taxon>Vitrella</taxon>
    </lineage>
</organism>
<name>A0A0G4EHN6_VITBC</name>
<evidence type="ECO:0000313" key="3">
    <source>
        <dbReference type="Proteomes" id="UP000041254"/>
    </source>
</evidence>
<reference evidence="2 3" key="1">
    <citation type="submission" date="2014-11" db="EMBL/GenBank/DDBJ databases">
        <authorList>
            <person name="Zhu J."/>
            <person name="Qi W."/>
            <person name="Song R."/>
        </authorList>
    </citation>
    <scope>NUCLEOTIDE SEQUENCE [LARGE SCALE GENOMIC DNA]</scope>
</reference>
<dbReference type="EMBL" id="CDMY01000235">
    <property type="protein sequence ID" value="CEL95700.1"/>
    <property type="molecule type" value="Genomic_DNA"/>
</dbReference>
<accession>A0A0G4EHN6</accession>
<evidence type="ECO:0000259" key="1">
    <source>
        <dbReference type="PROSITE" id="PS50011"/>
    </source>
</evidence>
<keyword evidence="3" id="KW-1185">Reference proteome</keyword>
<dbReference type="SUPFAM" id="SSF56112">
    <property type="entry name" value="Protein kinase-like (PK-like)"/>
    <property type="match status" value="1"/>
</dbReference>
<dbReference type="PANTHER" id="PTHR24347">
    <property type="entry name" value="SERINE/THREONINE-PROTEIN KINASE"/>
    <property type="match status" value="1"/>
</dbReference>
<dbReference type="AlphaFoldDB" id="A0A0G4EHN6"/>
<dbReference type="InterPro" id="IPR000719">
    <property type="entry name" value="Prot_kinase_dom"/>
</dbReference>
<evidence type="ECO:0000313" key="2">
    <source>
        <dbReference type="EMBL" id="CEL95700.1"/>
    </source>
</evidence>